<evidence type="ECO:0000313" key="1">
    <source>
        <dbReference type="EMBL" id="JAA70924.1"/>
    </source>
</evidence>
<sequence length="119" mass="13534">MVFLKSPELLQLSGDVAKTWRLFKQKLELFLTASVTGGKSMPAPTKTALLLSIARDDALDVYNYFVFSVDEDRQDCATIVGKFDGYLAAQLNKVHEIFLFCRRVQEQGEPAEKFIRDLR</sequence>
<name>A0A0K8RK54_IXORI</name>
<accession>A0A0K8RK54</accession>
<dbReference type="EMBL" id="GADI01002884">
    <property type="protein sequence ID" value="JAA70924.1"/>
    <property type="molecule type" value="mRNA"/>
</dbReference>
<protein>
    <submittedName>
        <fullName evidence="1">Putative transposase</fullName>
    </submittedName>
</protein>
<proteinExistence type="evidence at transcript level"/>
<reference evidence="1" key="1">
    <citation type="submission" date="2012-12" db="EMBL/GenBank/DDBJ databases">
        <title>Identification and characterization of a phenylalanine ammonia-lyase gene family in Isatis indigotica Fort.</title>
        <authorList>
            <person name="Liu Q."/>
            <person name="Chen J."/>
            <person name="Zhou X."/>
            <person name="Di P."/>
            <person name="Xiao Y."/>
            <person name="Xuan H."/>
            <person name="Zhang L."/>
            <person name="Chen W."/>
        </authorList>
    </citation>
    <scope>NUCLEOTIDE SEQUENCE</scope>
    <source>
        <tissue evidence="1">Salivary gland</tissue>
    </source>
</reference>
<dbReference type="AlphaFoldDB" id="A0A0K8RK54"/>
<organism evidence="1">
    <name type="scientific">Ixodes ricinus</name>
    <name type="common">Common tick</name>
    <name type="synonym">Acarus ricinus</name>
    <dbReference type="NCBI Taxonomy" id="34613"/>
    <lineage>
        <taxon>Eukaryota</taxon>
        <taxon>Metazoa</taxon>
        <taxon>Ecdysozoa</taxon>
        <taxon>Arthropoda</taxon>
        <taxon>Chelicerata</taxon>
        <taxon>Arachnida</taxon>
        <taxon>Acari</taxon>
        <taxon>Parasitiformes</taxon>
        <taxon>Ixodida</taxon>
        <taxon>Ixodoidea</taxon>
        <taxon>Ixodidae</taxon>
        <taxon>Ixodinae</taxon>
        <taxon>Ixodes</taxon>
    </lineage>
</organism>